<dbReference type="Proteomes" id="UP001248709">
    <property type="component" value="Unassembled WGS sequence"/>
</dbReference>
<keyword evidence="2" id="KW-0812">Transmembrane</keyword>
<keyword evidence="2" id="KW-1133">Transmembrane helix</keyword>
<keyword evidence="2" id="KW-0472">Membrane</keyword>
<feature type="compositionally biased region" description="Basic and acidic residues" evidence="1">
    <location>
        <begin position="379"/>
        <end position="390"/>
    </location>
</feature>
<evidence type="ECO:0000259" key="3">
    <source>
        <dbReference type="Pfam" id="PF14257"/>
    </source>
</evidence>
<dbReference type="EMBL" id="JAUSUY010000012">
    <property type="protein sequence ID" value="MDT3427426.1"/>
    <property type="molecule type" value="Genomic_DNA"/>
</dbReference>
<accession>A0ABU3HAD3</accession>
<evidence type="ECO:0000313" key="5">
    <source>
        <dbReference type="Proteomes" id="UP001248709"/>
    </source>
</evidence>
<feature type="domain" description="DUF4349" evidence="3">
    <location>
        <begin position="115"/>
        <end position="330"/>
    </location>
</feature>
<feature type="compositionally biased region" description="Basic and acidic residues" evidence="1">
    <location>
        <begin position="348"/>
        <end position="357"/>
    </location>
</feature>
<gene>
    <name evidence="4" type="ORF">J2Z22_002989</name>
</gene>
<dbReference type="Pfam" id="PF14257">
    <property type="entry name" value="DUF4349"/>
    <property type="match status" value="1"/>
</dbReference>
<evidence type="ECO:0000256" key="2">
    <source>
        <dbReference type="SAM" id="Phobius"/>
    </source>
</evidence>
<protein>
    <recommendedName>
        <fullName evidence="3">DUF4349 domain-containing protein</fullName>
    </recommendedName>
</protein>
<evidence type="ECO:0000256" key="1">
    <source>
        <dbReference type="SAM" id="MobiDB-lite"/>
    </source>
</evidence>
<organism evidence="4 5">
    <name type="scientific">Paenibacillus forsythiae</name>
    <dbReference type="NCBI Taxonomy" id="365616"/>
    <lineage>
        <taxon>Bacteria</taxon>
        <taxon>Bacillati</taxon>
        <taxon>Bacillota</taxon>
        <taxon>Bacilli</taxon>
        <taxon>Bacillales</taxon>
        <taxon>Paenibacillaceae</taxon>
        <taxon>Paenibacillus</taxon>
    </lineage>
</organism>
<dbReference type="PROSITE" id="PS51257">
    <property type="entry name" value="PROKAR_LIPOPROTEIN"/>
    <property type="match status" value="1"/>
</dbReference>
<feature type="region of interest" description="Disordered" evidence="1">
    <location>
        <begin position="343"/>
        <end position="390"/>
    </location>
</feature>
<dbReference type="RefSeq" id="WP_312001150.1">
    <property type="nucleotide sequence ID" value="NZ_JAUSUY010000012.1"/>
</dbReference>
<dbReference type="InterPro" id="IPR025645">
    <property type="entry name" value="DUF4349"/>
</dbReference>
<keyword evidence="5" id="KW-1185">Reference proteome</keyword>
<proteinExistence type="predicted"/>
<evidence type="ECO:0000313" key="4">
    <source>
        <dbReference type="EMBL" id="MDT3427426.1"/>
    </source>
</evidence>
<comment type="caution">
    <text evidence="4">The sequence shown here is derived from an EMBL/GenBank/DDBJ whole genome shotgun (WGS) entry which is preliminary data.</text>
</comment>
<reference evidence="4 5" key="1">
    <citation type="submission" date="2023-07" db="EMBL/GenBank/DDBJ databases">
        <title>Genomic Encyclopedia of Type Strains, Phase IV (KMG-IV): sequencing the most valuable type-strain genomes for metagenomic binning, comparative biology and taxonomic classification.</title>
        <authorList>
            <person name="Goeker M."/>
        </authorList>
    </citation>
    <scope>NUCLEOTIDE SEQUENCE [LARGE SCALE GENOMIC DNA]</scope>
    <source>
        <strain evidence="4 5">T98</strain>
    </source>
</reference>
<feature type="transmembrane region" description="Helical" evidence="2">
    <location>
        <begin position="306"/>
        <end position="332"/>
    </location>
</feature>
<sequence length="390" mass="42380">MNRQIWGDEMFKRGLYFMVTVLALLSVTLVGCGPGRGTESADTAQKSLLQDASLDSNRVTEEAPSEAAITDSAVTAQAGGAGSGKGFAGASAADEAVASSGGFTAGDVAAGLNKKLIYRANLNMEVENYEQAQTEVRNMVNLARGYILGFTETLSDSEHGGTFLVKIPASGFSSFLDNLEKIKNESLQRSIEGQDVSEEYVDLEARLKAKQLLESQYVEFMKKATQATDLVSFANELGKVQEEIEQIKGRMRYIDQNVLYSTVELRLYQPDESTVNPRKEEPQSLFARASDALRGTLNALSMGFEWLIIVLAGALPVLVGAGLILALLLWFLRLRRRRREAASPGIRAADRRGEKDQAAYAYGTDEASRTGGEDEPGEEEPKAPEQLGDK</sequence>
<name>A0ABU3HAD3_9BACL</name>